<accession>A0ABR2XKQ9</accession>
<evidence type="ECO:0000313" key="2">
    <source>
        <dbReference type="Proteomes" id="UP001465668"/>
    </source>
</evidence>
<reference evidence="1 2" key="1">
    <citation type="submission" date="2024-02" db="EMBL/GenBank/DDBJ databases">
        <title>First draft genome assembly of two strains of Seiridium cardinale.</title>
        <authorList>
            <person name="Emiliani G."/>
            <person name="Scali E."/>
        </authorList>
    </citation>
    <scope>NUCLEOTIDE SEQUENCE [LARGE SCALE GENOMIC DNA]</scope>
    <source>
        <strain evidence="1 2">BM-138-000479</strain>
    </source>
</reference>
<evidence type="ECO:0000313" key="1">
    <source>
        <dbReference type="EMBL" id="KAK9774405.1"/>
    </source>
</evidence>
<protein>
    <submittedName>
        <fullName evidence="1">Uncharacterized protein</fullName>
    </submittedName>
</protein>
<proteinExistence type="predicted"/>
<organism evidence="1 2">
    <name type="scientific">Seiridium cardinale</name>
    <dbReference type="NCBI Taxonomy" id="138064"/>
    <lineage>
        <taxon>Eukaryota</taxon>
        <taxon>Fungi</taxon>
        <taxon>Dikarya</taxon>
        <taxon>Ascomycota</taxon>
        <taxon>Pezizomycotina</taxon>
        <taxon>Sordariomycetes</taxon>
        <taxon>Xylariomycetidae</taxon>
        <taxon>Amphisphaeriales</taxon>
        <taxon>Sporocadaceae</taxon>
        <taxon>Seiridium</taxon>
    </lineage>
</organism>
<dbReference type="Proteomes" id="UP001465668">
    <property type="component" value="Unassembled WGS sequence"/>
</dbReference>
<sequence length="107" mass="12387">MCKRIHLLKYCTGCGPTDEWAVEKEQKCGCNTSIPEDVYRQPHPYTTFRCDECEKNENSFENSAIGKAWFKQYGVNLKVDETKGKKAAKKVVKKKQPKQLPEWNTDI</sequence>
<gene>
    <name evidence="1" type="ORF">SCAR479_09010</name>
</gene>
<dbReference type="EMBL" id="JARVKM010000042">
    <property type="protein sequence ID" value="KAK9774405.1"/>
    <property type="molecule type" value="Genomic_DNA"/>
</dbReference>
<keyword evidence="2" id="KW-1185">Reference proteome</keyword>
<name>A0ABR2XKQ9_9PEZI</name>
<comment type="caution">
    <text evidence="1">The sequence shown here is derived from an EMBL/GenBank/DDBJ whole genome shotgun (WGS) entry which is preliminary data.</text>
</comment>